<evidence type="ECO:0000256" key="5">
    <source>
        <dbReference type="ARBA" id="ARBA00023284"/>
    </source>
</evidence>
<sequence length="106" mass="11835">MSLVTLNQENFNSTIEKEKLILVDFWAPWCGPCKMMEPIIEELANNASGYSVTKLNIDENQKIAEKYNVMSVPSFLLFKEGKIVEQANGAVSKESLLALISKHKSG</sequence>
<feature type="site" description="Deprotonates C-terminal active site Cys" evidence="8">
    <location>
        <position position="24"/>
    </location>
</feature>
<dbReference type="AlphaFoldDB" id="A0A554LN27"/>
<dbReference type="InterPro" id="IPR013766">
    <property type="entry name" value="Thioredoxin_domain"/>
</dbReference>
<dbReference type="Proteomes" id="UP000316495">
    <property type="component" value="Unassembled WGS sequence"/>
</dbReference>
<feature type="domain" description="Thioredoxin" evidence="10">
    <location>
        <begin position="1"/>
        <end position="105"/>
    </location>
</feature>
<dbReference type="Gene3D" id="3.40.30.10">
    <property type="entry name" value="Glutaredoxin"/>
    <property type="match status" value="1"/>
</dbReference>
<dbReference type="NCBIfam" id="TIGR01068">
    <property type="entry name" value="thioredoxin"/>
    <property type="match status" value="1"/>
</dbReference>
<reference evidence="11 12" key="1">
    <citation type="submission" date="2017-07" db="EMBL/GenBank/DDBJ databases">
        <title>Mechanisms for carbon and nitrogen cycling indicate functional differentiation within the Candidate Phyla Radiation.</title>
        <authorList>
            <person name="Danczak R.E."/>
            <person name="Johnston M.D."/>
            <person name="Kenah C."/>
            <person name="Slattery M."/>
            <person name="Wrighton K.C."/>
            <person name="Wilkins M.J."/>
        </authorList>
    </citation>
    <scope>NUCLEOTIDE SEQUENCE [LARGE SCALE GENOMIC DNA]</scope>
    <source>
        <strain evidence="11">Athens1014_28</strain>
    </source>
</reference>
<accession>A0A554LN27</accession>
<keyword evidence="3" id="KW-0249">Electron transport</keyword>
<evidence type="ECO:0000256" key="2">
    <source>
        <dbReference type="ARBA" id="ARBA00022448"/>
    </source>
</evidence>
<keyword evidence="2" id="KW-0813">Transport</keyword>
<feature type="disulfide bond" description="Redox-active" evidence="9">
    <location>
        <begin position="30"/>
        <end position="33"/>
    </location>
</feature>
<dbReference type="SUPFAM" id="SSF52833">
    <property type="entry name" value="Thioredoxin-like"/>
    <property type="match status" value="1"/>
</dbReference>
<dbReference type="PROSITE" id="PS00194">
    <property type="entry name" value="THIOREDOXIN_1"/>
    <property type="match status" value="1"/>
</dbReference>
<dbReference type="CDD" id="cd02947">
    <property type="entry name" value="TRX_family"/>
    <property type="match status" value="1"/>
</dbReference>
<evidence type="ECO:0000313" key="12">
    <source>
        <dbReference type="Proteomes" id="UP000316495"/>
    </source>
</evidence>
<comment type="similarity">
    <text evidence="1 7">Belongs to the thioredoxin family.</text>
</comment>
<evidence type="ECO:0000256" key="8">
    <source>
        <dbReference type="PIRSR" id="PIRSR000077-1"/>
    </source>
</evidence>
<gene>
    <name evidence="11" type="ORF">Athens101428_382</name>
</gene>
<dbReference type="PRINTS" id="PR00421">
    <property type="entry name" value="THIOREDOXIN"/>
</dbReference>
<dbReference type="GO" id="GO:0005737">
    <property type="term" value="C:cytoplasm"/>
    <property type="evidence" value="ECO:0007669"/>
    <property type="project" value="TreeGrafter"/>
</dbReference>
<dbReference type="EMBL" id="VMGN01000017">
    <property type="protein sequence ID" value="TSC94283.1"/>
    <property type="molecule type" value="Genomic_DNA"/>
</dbReference>
<dbReference type="Pfam" id="PF00085">
    <property type="entry name" value="Thioredoxin"/>
    <property type="match status" value="1"/>
</dbReference>
<evidence type="ECO:0000256" key="4">
    <source>
        <dbReference type="ARBA" id="ARBA00023157"/>
    </source>
</evidence>
<dbReference type="PIRSF" id="PIRSF000077">
    <property type="entry name" value="Thioredoxin"/>
    <property type="match status" value="1"/>
</dbReference>
<evidence type="ECO:0000313" key="11">
    <source>
        <dbReference type="EMBL" id="TSC94283.1"/>
    </source>
</evidence>
<name>A0A554LN27_9BACT</name>
<organism evidence="11 12">
    <name type="scientific">Candidatus Berkelbacteria bacterium Athens1014_28</name>
    <dbReference type="NCBI Taxonomy" id="2017145"/>
    <lineage>
        <taxon>Bacteria</taxon>
        <taxon>Candidatus Berkelbacteria</taxon>
    </lineage>
</organism>
<keyword evidence="4 9" id="KW-1015">Disulfide bond</keyword>
<keyword evidence="5 9" id="KW-0676">Redox-active center</keyword>
<dbReference type="PANTHER" id="PTHR45663">
    <property type="entry name" value="GEO12009P1"/>
    <property type="match status" value="1"/>
</dbReference>
<evidence type="ECO:0000256" key="6">
    <source>
        <dbReference type="NCBIfam" id="TIGR01068"/>
    </source>
</evidence>
<comment type="caution">
    <text evidence="11">The sequence shown here is derived from an EMBL/GenBank/DDBJ whole genome shotgun (WGS) entry which is preliminary data.</text>
</comment>
<protein>
    <recommendedName>
        <fullName evidence="6 7">Thioredoxin</fullName>
    </recommendedName>
</protein>
<dbReference type="InterPro" id="IPR005746">
    <property type="entry name" value="Thioredoxin"/>
</dbReference>
<evidence type="ECO:0000256" key="9">
    <source>
        <dbReference type="PIRSR" id="PIRSR000077-4"/>
    </source>
</evidence>
<feature type="site" description="Contributes to redox potential value" evidence="8">
    <location>
        <position position="32"/>
    </location>
</feature>
<feature type="active site" description="Nucleophile" evidence="8">
    <location>
        <position position="33"/>
    </location>
</feature>
<evidence type="ECO:0000256" key="7">
    <source>
        <dbReference type="PIRNR" id="PIRNR000077"/>
    </source>
</evidence>
<dbReference type="PROSITE" id="PS51352">
    <property type="entry name" value="THIOREDOXIN_2"/>
    <property type="match status" value="1"/>
</dbReference>
<dbReference type="FunFam" id="3.40.30.10:FF:000001">
    <property type="entry name" value="Thioredoxin"/>
    <property type="match status" value="1"/>
</dbReference>
<dbReference type="PANTHER" id="PTHR45663:SF11">
    <property type="entry name" value="GEO12009P1"/>
    <property type="match status" value="1"/>
</dbReference>
<proteinExistence type="inferred from homology"/>
<feature type="active site" description="Nucleophile" evidence="8">
    <location>
        <position position="30"/>
    </location>
</feature>
<evidence type="ECO:0000256" key="3">
    <source>
        <dbReference type="ARBA" id="ARBA00022982"/>
    </source>
</evidence>
<evidence type="ECO:0000256" key="1">
    <source>
        <dbReference type="ARBA" id="ARBA00008987"/>
    </source>
</evidence>
<dbReference type="InterPro" id="IPR017937">
    <property type="entry name" value="Thioredoxin_CS"/>
</dbReference>
<dbReference type="GO" id="GO:0015035">
    <property type="term" value="F:protein-disulfide reductase activity"/>
    <property type="evidence" value="ECO:0007669"/>
    <property type="project" value="UniProtKB-UniRule"/>
</dbReference>
<evidence type="ECO:0000259" key="10">
    <source>
        <dbReference type="PROSITE" id="PS51352"/>
    </source>
</evidence>
<feature type="site" description="Contributes to redox potential value" evidence="8">
    <location>
        <position position="31"/>
    </location>
</feature>
<dbReference type="InterPro" id="IPR036249">
    <property type="entry name" value="Thioredoxin-like_sf"/>
</dbReference>